<protein>
    <recommendedName>
        <fullName evidence="3">PB1 domain-containing protein</fullName>
    </recommendedName>
</protein>
<dbReference type="EMBL" id="SCKG01000018">
    <property type="protein sequence ID" value="TDH00146.1"/>
    <property type="molecule type" value="Genomic_DNA"/>
</dbReference>
<dbReference type="PANTHER" id="PTHR31025:SF27">
    <property type="entry name" value="SI:CH211-193K19.2-RELATED"/>
    <property type="match status" value="1"/>
</dbReference>
<comment type="caution">
    <text evidence="1">The sequence shown here is derived from an EMBL/GenBank/DDBJ whole genome shotgun (WGS) entry which is preliminary data.</text>
</comment>
<evidence type="ECO:0008006" key="3">
    <source>
        <dbReference type="Google" id="ProtNLM"/>
    </source>
</evidence>
<accession>A0A484C9I3</accession>
<evidence type="ECO:0000313" key="1">
    <source>
        <dbReference type="EMBL" id="TDH00146.1"/>
    </source>
</evidence>
<organism evidence="1 2">
    <name type="scientific">Perca flavescens</name>
    <name type="common">American yellow perch</name>
    <name type="synonym">Morone flavescens</name>
    <dbReference type="NCBI Taxonomy" id="8167"/>
    <lineage>
        <taxon>Eukaryota</taxon>
        <taxon>Metazoa</taxon>
        <taxon>Chordata</taxon>
        <taxon>Craniata</taxon>
        <taxon>Vertebrata</taxon>
        <taxon>Euteleostomi</taxon>
        <taxon>Actinopterygii</taxon>
        <taxon>Neopterygii</taxon>
        <taxon>Teleostei</taxon>
        <taxon>Neoteleostei</taxon>
        <taxon>Acanthomorphata</taxon>
        <taxon>Eupercaria</taxon>
        <taxon>Perciformes</taxon>
        <taxon>Percoidei</taxon>
        <taxon>Percidae</taxon>
        <taxon>Percinae</taxon>
        <taxon>Perca</taxon>
    </lineage>
</organism>
<dbReference type="Proteomes" id="UP000295070">
    <property type="component" value="Chromosome 18"/>
</dbReference>
<keyword evidence="2" id="KW-1185">Reference proteome</keyword>
<evidence type="ECO:0000313" key="2">
    <source>
        <dbReference type="Proteomes" id="UP000295070"/>
    </source>
</evidence>
<gene>
    <name evidence="1" type="ORF">EPR50_G00184530</name>
</gene>
<dbReference type="STRING" id="8167.A0A484C9I3"/>
<dbReference type="AlphaFoldDB" id="A0A484C9I3"/>
<reference evidence="1 2" key="1">
    <citation type="submission" date="2019-01" db="EMBL/GenBank/DDBJ databases">
        <title>A chromosome-scale genome assembly of the yellow perch, Perca flavescens.</title>
        <authorList>
            <person name="Feron R."/>
            <person name="Morvezen R."/>
            <person name="Bestin A."/>
            <person name="Haffray P."/>
            <person name="Klopp C."/>
            <person name="Zahm M."/>
            <person name="Cabau C."/>
            <person name="Roques C."/>
            <person name="Donnadieu C."/>
            <person name="Bouchez O."/>
            <person name="Christie M."/>
            <person name="Larson W."/>
            <person name="Guiguen Y."/>
        </authorList>
    </citation>
    <scope>NUCLEOTIDE SEQUENCE [LARGE SCALE GENOMIC DNA]</scope>
    <source>
        <strain evidence="1">YP-PL-M2</strain>
        <tissue evidence="1">Blood</tissue>
    </source>
</reference>
<name>A0A484C9I3_PERFV</name>
<proteinExistence type="predicted"/>
<dbReference type="PANTHER" id="PTHR31025">
    <property type="entry name" value="SI:CH211-196P9.1-RELATED"/>
    <property type="match status" value="1"/>
</dbReference>
<sequence>MAGSTPARLKMILGENNIEKLTLPNGIPESLDDLLSTIKTTFGLKGNLRLQYMDRDFGNDFFNLSSTTELQDLGTIKWPADFAIPQFSYDTELQLEKGNTEYRVSQKMLTVSSRMLSDILKRVAEEIYRYKAYPEEAHFCAAAEALIKKHPCLKEPGSFNGSYGWKQRLKYKMGNYRTQLKLQGCPELCVNSLKSKATADALPAKKVKKPKRFEANFYPSFPIGETLDSLEKVRLELLTEIGIRNNERVIADKMANTFAYRRHEVVNQEPSIQDFKDRWPALFTQKEASMELK</sequence>